<evidence type="ECO:0000259" key="3">
    <source>
        <dbReference type="Pfam" id="PF13439"/>
    </source>
</evidence>
<dbReference type="RefSeq" id="WP_115565969.1">
    <property type="nucleotide sequence ID" value="NZ_QRGR01000012.1"/>
</dbReference>
<comment type="caution">
    <text evidence="4">The sequence shown here is derived from an EMBL/GenBank/DDBJ whole genome shotgun (WGS) entry which is preliminary data.</text>
</comment>
<gene>
    <name evidence="4" type="ORF">DXT99_12930</name>
</gene>
<name>A0A3D8LBT4_9BACT</name>
<dbReference type="GO" id="GO:0009103">
    <property type="term" value="P:lipopolysaccharide biosynthetic process"/>
    <property type="evidence" value="ECO:0007669"/>
    <property type="project" value="TreeGrafter"/>
</dbReference>
<evidence type="ECO:0000313" key="5">
    <source>
        <dbReference type="Proteomes" id="UP000256708"/>
    </source>
</evidence>
<proteinExistence type="predicted"/>
<dbReference type="Gene3D" id="3.40.50.2000">
    <property type="entry name" value="Glycogen Phosphorylase B"/>
    <property type="match status" value="2"/>
</dbReference>
<dbReference type="AlphaFoldDB" id="A0A3D8LBT4"/>
<dbReference type="CDD" id="cd03809">
    <property type="entry name" value="GT4_MtfB-like"/>
    <property type="match status" value="1"/>
</dbReference>
<feature type="domain" description="Glycosyl transferase family 1" evidence="2">
    <location>
        <begin position="153"/>
        <end position="307"/>
    </location>
</feature>
<organism evidence="4 5">
    <name type="scientific">Pontibacter diazotrophicus</name>
    <dbReference type="NCBI Taxonomy" id="1400979"/>
    <lineage>
        <taxon>Bacteria</taxon>
        <taxon>Pseudomonadati</taxon>
        <taxon>Bacteroidota</taxon>
        <taxon>Cytophagia</taxon>
        <taxon>Cytophagales</taxon>
        <taxon>Hymenobacteraceae</taxon>
        <taxon>Pontibacter</taxon>
    </lineage>
</organism>
<dbReference type="Proteomes" id="UP000256708">
    <property type="component" value="Unassembled WGS sequence"/>
</dbReference>
<evidence type="ECO:0000313" key="4">
    <source>
        <dbReference type="EMBL" id="RDV14857.1"/>
    </source>
</evidence>
<protein>
    <submittedName>
        <fullName evidence="4">Glycosyltransferase family 1 protein</fullName>
    </submittedName>
</protein>
<dbReference type="EMBL" id="QRGR01000012">
    <property type="protein sequence ID" value="RDV14857.1"/>
    <property type="molecule type" value="Genomic_DNA"/>
</dbReference>
<keyword evidence="1 4" id="KW-0808">Transferase</keyword>
<dbReference type="PANTHER" id="PTHR46401">
    <property type="entry name" value="GLYCOSYLTRANSFERASE WBBK-RELATED"/>
    <property type="match status" value="1"/>
</dbReference>
<feature type="domain" description="Glycosyltransferase subfamily 4-like N-terminal" evidence="3">
    <location>
        <begin position="72"/>
        <end position="149"/>
    </location>
</feature>
<dbReference type="Pfam" id="PF13439">
    <property type="entry name" value="Glyco_transf_4"/>
    <property type="match status" value="1"/>
</dbReference>
<dbReference type="InterPro" id="IPR028098">
    <property type="entry name" value="Glyco_trans_4-like_N"/>
</dbReference>
<dbReference type="GO" id="GO:0016757">
    <property type="term" value="F:glycosyltransferase activity"/>
    <property type="evidence" value="ECO:0007669"/>
    <property type="project" value="InterPro"/>
</dbReference>
<dbReference type="OrthoDB" id="9801609at2"/>
<sequence length="333" mass="37617">MKIVYFFRKAAPSFFSIEVLFQTIISNLRHSVAEKVFLPYKSATSPAALLENTLYASKRQGQVNHITGDVYYIALALDKKKTILTIHDIDSLGSKNRMKNFLLHLLWLKIPVRRVRYVTVISEYSKRKVLAATGVAADKVIVIPNCVQLTDKDFKPKVLLNKQEPVLLQVGTKSNKNFPNVVEAIKGISCRLLILGKLAASQRELLEENGIVYENFFSLDYEEVIKLYYRADIVTFVSTYEGFGMPILEANALGRPVITSTTTAMPEVAGEGAVLVDPFKPEQIRQAIIDLVADDTYRNNIVNKGYQNVQRFKPEMVAAKYEALYKRVLEENS</sequence>
<dbReference type="SUPFAM" id="SSF53756">
    <property type="entry name" value="UDP-Glycosyltransferase/glycogen phosphorylase"/>
    <property type="match status" value="1"/>
</dbReference>
<evidence type="ECO:0000259" key="2">
    <source>
        <dbReference type="Pfam" id="PF00534"/>
    </source>
</evidence>
<evidence type="ECO:0000256" key="1">
    <source>
        <dbReference type="ARBA" id="ARBA00022679"/>
    </source>
</evidence>
<dbReference type="Pfam" id="PF00534">
    <property type="entry name" value="Glycos_transf_1"/>
    <property type="match status" value="1"/>
</dbReference>
<reference evidence="5" key="1">
    <citation type="submission" date="2018-08" db="EMBL/GenBank/DDBJ databases">
        <authorList>
            <person name="Liu Z.-W."/>
            <person name="Du Z.-J."/>
        </authorList>
    </citation>
    <scope>NUCLEOTIDE SEQUENCE [LARGE SCALE GENOMIC DNA]</scope>
    <source>
        <strain evidence="5">H4X</strain>
    </source>
</reference>
<dbReference type="InterPro" id="IPR001296">
    <property type="entry name" value="Glyco_trans_1"/>
</dbReference>
<dbReference type="PANTHER" id="PTHR46401:SF2">
    <property type="entry name" value="GLYCOSYLTRANSFERASE WBBK-RELATED"/>
    <property type="match status" value="1"/>
</dbReference>
<keyword evidence="5" id="KW-1185">Reference proteome</keyword>
<accession>A0A3D8LBT4</accession>